<dbReference type="PRINTS" id="PR00502">
    <property type="entry name" value="NUDIXFAMILY"/>
</dbReference>
<dbReference type="InterPro" id="IPR015797">
    <property type="entry name" value="NUDIX_hydrolase-like_dom_sf"/>
</dbReference>
<dbReference type="InterPro" id="IPR020084">
    <property type="entry name" value="NUDIX_hydrolase_CS"/>
</dbReference>
<name>A0ABV7HAF5_9GAMM</name>
<dbReference type="RefSeq" id="WP_386718130.1">
    <property type="nucleotide sequence ID" value="NZ_JBHRSZ010000002.1"/>
</dbReference>
<evidence type="ECO:0000256" key="2">
    <source>
        <dbReference type="ARBA" id="ARBA00022801"/>
    </source>
</evidence>
<organism evidence="5 6">
    <name type="scientific">Litoribrevibacter euphylliae</name>
    <dbReference type="NCBI Taxonomy" id="1834034"/>
    <lineage>
        <taxon>Bacteria</taxon>
        <taxon>Pseudomonadati</taxon>
        <taxon>Pseudomonadota</taxon>
        <taxon>Gammaproteobacteria</taxon>
        <taxon>Oceanospirillales</taxon>
        <taxon>Oceanospirillaceae</taxon>
        <taxon>Litoribrevibacter</taxon>
    </lineage>
</organism>
<keyword evidence="2 3" id="KW-0378">Hydrolase</keyword>
<dbReference type="InterPro" id="IPR000086">
    <property type="entry name" value="NUDIX_hydrolase_dom"/>
</dbReference>
<accession>A0ABV7HAF5</accession>
<evidence type="ECO:0000256" key="1">
    <source>
        <dbReference type="ARBA" id="ARBA00001946"/>
    </source>
</evidence>
<comment type="cofactor">
    <cofactor evidence="1">
        <name>Mg(2+)</name>
        <dbReference type="ChEBI" id="CHEBI:18420"/>
    </cofactor>
</comment>
<dbReference type="EMBL" id="JBHRSZ010000002">
    <property type="protein sequence ID" value="MFC3150752.1"/>
    <property type="molecule type" value="Genomic_DNA"/>
</dbReference>
<evidence type="ECO:0000259" key="4">
    <source>
        <dbReference type="PROSITE" id="PS51462"/>
    </source>
</evidence>
<reference evidence="6" key="1">
    <citation type="journal article" date="2019" name="Int. J. Syst. Evol. Microbiol.">
        <title>The Global Catalogue of Microorganisms (GCM) 10K type strain sequencing project: providing services to taxonomists for standard genome sequencing and annotation.</title>
        <authorList>
            <consortium name="The Broad Institute Genomics Platform"/>
            <consortium name="The Broad Institute Genome Sequencing Center for Infectious Disease"/>
            <person name="Wu L."/>
            <person name="Ma J."/>
        </authorList>
    </citation>
    <scope>NUCLEOTIDE SEQUENCE [LARGE SCALE GENOMIC DNA]</scope>
    <source>
        <strain evidence="6">KCTC 52438</strain>
    </source>
</reference>
<dbReference type="PANTHER" id="PTHR43736:SF1">
    <property type="entry name" value="DIHYDRONEOPTERIN TRIPHOSPHATE DIPHOSPHATASE"/>
    <property type="match status" value="1"/>
</dbReference>
<comment type="caution">
    <text evidence="5">The sequence shown here is derived from an EMBL/GenBank/DDBJ whole genome shotgun (WGS) entry which is preliminary data.</text>
</comment>
<dbReference type="PROSITE" id="PS51462">
    <property type="entry name" value="NUDIX"/>
    <property type="match status" value="1"/>
</dbReference>
<dbReference type="Pfam" id="PF00293">
    <property type="entry name" value="NUDIX"/>
    <property type="match status" value="1"/>
</dbReference>
<comment type="similarity">
    <text evidence="3">Belongs to the Nudix hydrolase family.</text>
</comment>
<sequence>MKKSSAWGLIEKDGKFLFIKRSKNTSRSGQWCPPGGGVKELETPEAACLREVKEEVGLAVQTKSLIRKDESFYYFHCFMLNESDEIVLKLNECEAYEWVSIPDVLKLGPIMELKRMLRIFRDMGFIIEEPENER</sequence>
<dbReference type="InterPro" id="IPR020476">
    <property type="entry name" value="Nudix_hydrolase"/>
</dbReference>
<proteinExistence type="inferred from homology"/>
<dbReference type="Proteomes" id="UP001595476">
    <property type="component" value="Unassembled WGS sequence"/>
</dbReference>
<keyword evidence="6" id="KW-1185">Reference proteome</keyword>
<evidence type="ECO:0000256" key="3">
    <source>
        <dbReference type="RuleBase" id="RU003476"/>
    </source>
</evidence>
<evidence type="ECO:0000313" key="5">
    <source>
        <dbReference type="EMBL" id="MFC3150752.1"/>
    </source>
</evidence>
<dbReference type="Gene3D" id="3.90.79.10">
    <property type="entry name" value="Nucleoside Triphosphate Pyrophosphohydrolase"/>
    <property type="match status" value="1"/>
</dbReference>
<gene>
    <name evidence="5" type="ORF">ACFOEK_06920</name>
</gene>
<protein>
    <submittedName>
        <fullName evidence="5">NUDIX hydrolase</fullName>
    </submittedName>
</protein>
<dbReference type="SUPFAM" id="SSF55811">
    <property type="entry name" value="Nudix"/>
    <property type="match status" value="1"/>
</dbReference>
<dbReference type="GO" id="GO:0016787">
    <property type="term" value="F:hydrolase activity"/>
    <property type="evidence" value="ECO:0007669"/>
    <property type="project" value="UniProtKB-KW"/>
</dbReference>
<feature type="domain" description="Nudix hydrolase" evidence="4">
    <location>
        <begin position="1"/>
        <end position="121"/>
    </location>
</feature>
<dbReference type="PANTHER" id="PTHR43736">
    <property type="entry name" value="ADP-RIBOSE PYROPHOSPHATASE"/>
    <property type="match status" value="1"/>
</dbReference>
<dbReference type="PROSITE" id="PS00893">
    <property type="entry name" value="NUDIX_BOX"/>
    <property type="match status" value="1"/>
</dbReference>
<evidence type="ECO:0000313" key="6">
    <source>
        <dbReference type="Proteomes" id="UP001595476"/>
    </source>
</evidence>